<dbReference type="NCBIfam" id="TIGR00621">
    <property type="entry name" value="ssb"/>
    <property type="match status" value="1"/>
</dbReference>
<feature type="region of interest" description="Disordered" evidence="4">
    <location>
        <begin position="117"/>
        <end position="158"/>
    </location>
</feature>
<dbReference type="PROSITE" id="PS50935">
    <property type="entry name" value="SSB"/>
    <property type="match status" value="1"/>
</dbReference>
<proteinExistence type="inferred from homology"/>
<evidence type="ECO:0000256" key="4">
    <source>
        <dbReference type="SAM" id="MobiDB-lite"/>
    </source>
</evidence>
<evidence type="ECO:0000313" key="5">
    <source>
        <dbReference type="EMBL" id="OGK29695.1"/>
    </source>
</evidence>
<sequence length="158" mass="17633">MASRSLNKVSLIGNLTRDPELKYTPNGTAVCTFGLATNRSWTTKTGETKEDVQFHRIIAWQKLAELCANLLSKGRKVYLDGRITYRSFEGKDGIQRQITEIVMDDFVLFDDRRKAEGTEGIEEPVTSSEGDVPEPVDEEAHPTGAPSDDKVEPDDIPF</sequence>
<evidence type="ECO:0000256" key="3">
    <source>
        <dbReference type="PIRNR" id="PIRNR002070"/>
    </source>
</evidence>
<keyword evidence="1 2" id="KW-0238">DNA-binding</keyword>
<dbReference type="PANTHER" id="PTHR10302">
    <property type="entry name" value="SINGLE-STRANDED DNA-BINDING PROTEIN"/>
    <property type="match status" value="1"/>
</dbReference>
<dbReference type="GO" id="GO:0006260">
    <property type="term" value="P:DNA replication"/>
    <property type="evidence" value="ECO:0007669"/>
    <property type="project" value="InterPro"/>
</dbReference>
<protein>
    <recommendedName>
        <fullName evidence="2 3">Single-stranded DNA-binding protein</fullName>
        <shortName evidence="2">SSB</shortName>
    </recommendedName>
</protein>
<comment type="subunit">
    <text evidence="2">Homotetramer.</text>
</comment>
<gene>
    <name evidence="5" type="ORF">A3D08_03245</name>
</gene>
<dbReference type="Gene3D" id="2.40.50.140">
    <property type="entry name" value="Nucleic acid-binding proteins"/>
    <property type="match status" value="1"/>
</dbReference>
<dbReference type="InterPro" id="IPR011344">
    <property type="entry name" value="ssDNA-bd"/>
</dbReference>
<evidence type="ECO:0000256" key="1">
    <source>
        <dbReference type="ARBA" id="ARBA00023125"/>
    </source>
</evidence>
<dbReference type="PANTHER" id="PTHR10302:SF27">
    <property type="entry name" value="SINGLE-STRANDED DNA-BINDING PROTEIN"/>
    <property type="match status" value="1"/>
</dbReference>
<evidence type="ECO:0000256" key="2">
    <source>
        <dbReference type="HAMAP-Rule" id="MF_00984"/>
    </source>
</evidence>
<dbReference type="PIRSF" id="PIRSF002070">
    <property type="entry name" value="SSB"/>
    <property type="match status" value="1"/>
</dbReference>
<comment type="caution">
    <text evidence="2">Lacks conserved residue(s) required for the propagation of feature annotation.</text>
</comment>
<comment type="caution">
    <text evidence="5">The sequence shown here is derived from an EMBL/GenBank/DDBJ whole genome shotgun (WGS) entry which is preliminary data.</text>
</comment>
<name>A0A1F7HF77_9BACT</name>
<organism evidence="5 6">
    <name type="scientific">Candidatus Roizmanbacteria bacterium RIFCSPHIGHO2_02_FULL_43_11</name>
    <dbReference type="NCBI Taxonomy" id="1802043"/>
    <lineage>
        <taxon>Bacteria</taxon>
        <taxon>Candidatus Roizmaniibacteriota</taxon>
    </lineage>
</organism>
<dbReference type="GO" id="GO:0003697">
    <property type="term" value="F:single-stranded DNA binding"/>
    <property type="evidence" value="ECO:0007669"/>
    <property type="project" value="UniProtKB-UniRule"/>
</dbReference>
<dbReference type="AlphaFoldDB" id="A0A1F7HF77"/>
<dbReference type="HAMAP" id="MF_00984">
    <property type="entry name" value="SSB"/>
    <property type="match status" value="1"/>
</dbReference>
<dbReference type="CDD" id="cd04496">
    <property type="entry name" value="SSB_OBF"/>
    <property type="match status" value="1"/>
</dbReference>
<dbReference type="InterPro" id="IPR000424">
    <property type="entry name" value="Primosome_PriB/ssb"/>
</dbReference>
<accession>A0A1F7HF77</accession>
<dbReference type="EMBL" id="MFZT01000041">
    <property type="protein sequence ID" value="OGK29695.1"/>
    <property type="molecule type" value="Genomic_DNA"/>
</dbReference>
<evidence type="ECO:0000313" key="6">
    <source>
        <dbReference type="Proteomes" id="UP000178098"/>
    </source>
</evidence>
<dbReference type="Pfam" id="PF00436">
    <property type="entry name" value="SSB"/>
    <property type="match status" value="1"/>
</dbReference>
<dbReference type="Proteomes" id="UP000178098">
    <property type="component" value="Unassembled WGS sequence"/>
</dbReference>
<dbReference type="SUPFAM" id="SSF50249">
    <property type="entry name" value="Nucleic acid-binding proteins"/>
    <property type="match status" value="1"/>
</dbReference>
<reference evidence="5 6" key="1">
    <citation type="journal article" date="2016" name="Nat. Commun.">
        <title>Thousands of microbial genomes shed light on interconnected biogeochemical processes in an aquifer system.</title>
        <authorList>
            <person name="Anantharaman K."/>
            <person name="Brown C.T."/>
            <person name="Hug L.A."/>
            <person name="Sharon I."/>
            <person name="Castelle C.J."/>
            <person name="Probst A.J."/>
            <person name="Thomas B.C."/>
            <person name="Singh A."/>
            <person name="Wilkins M.J."/>
            <person name="Karaoz U."/>
            <person name="Brodie E.L."/>
            <person name="Williams K.H."/>
            <person name="Hubbard S.S."/>
            <person name="Banfield J.F."/>
        </authorList>
    </citation>
    <scope>NUCLEOTIDE SEQUENCE [LARGE SCALE GENOMIC DNA]</scope>
</reference>
<dbReference type="InterPro" id="IPR012340">
    <property type="entry name" value="NA-bd_OB-fold"/>
</dbReference>
<dbReference type="GO" id="GO:0009295">
    <property type="term" value="C:nucleoid"/>
    <property type="evidence" value="ECO:0007669"/>
    <property type="project" value="TreeGrafter"/>
</dbReference>